<dbReference type="InterPro" id="IPR049811">
    <property type="entry name" value="MJ1673-like_dom"/>
</dbReference>
<accession>A0A1W1CBV7</accession>
<dbReference type="AlphaFoldDB" id="A0A1W1CBV7"/>
<reference evidence="1" key="1">
    <citation type="submission" date="2016-10" db="EMBL/GenBank/DDBJ databases">
        <authorList>
            <person name="de Groot N.N."/>
        </authorList>
    </citation>
    <scope>NUCLEOTIDE SEQUENCE</scope>
</reference>
<gene>
    <name evidence="1" type="ORF">MNB_SV-12-1592</name>
</gene>
<organism evidence="1">
    <name type="scientific">hydrothermal vent metagenome</name>
    <dbReference type="NCBI Taxonomy" id="652676"/>
    <lineage>
        <taxon>unclassified sequences</taxon>
        <taxon>metagenomes</taxon>
        <taxon>ecological metagenomes</taxon>
    </lineage>
</organism>
<dbReference type="EMBL" id="FPHE01000125">
    <property type="protein sequence ID" value="SFV63254.1"/>
    <property type="molecule type" value="Genomic_DNA"/>
</dbReference>
<sequence length="126" mass="13922">MKKMILLFSHKLTAEQIADAKASLGVEEFVALDNDLQNIWSNIPASLENLSDYLQPIRDFLTADIQKGDVALVQGDFGATCAIASFVKSLGGVAVYATTKRDVVEKEIDGKIVKTSVFEHVRFREF</sequence>
<evidence type="ECO:0000313" key="1">
    <source>
        <dbReference type="EMBL" id="SFV63254.1"/>
    </source>
</evidence>
<name>A0A1W1CBV7_9ZZZZ</name>
<protein>
    <submittedName>
        <fullName evidence="1">Uncharacterized protein MJ1673</fullName>
    </submittedName>
</protein>
<proteinExistence type="predicted"/>
<dbReference type="NCBIfam" id="NF040559">
    <property type="entry name" value="CAS_Csx20"/>
    <property type="match status" value="1"/>
</dbReference>